<dbReference type="EMBL" id="CP000251">
    <property type="protein sequence ID" value="ABC82905.1"/>
    <property type="molecule type" value="Genomic_DNA"/>
</dbReference>
<feature type="transmembrane region" description="Helical" evidence="1">
    <location>
        <begin position="179"/>
        <end position="200"/>
    </location>
</feature>
<dbReference type="RefSeq" id="WP_011422187.1">
    <property type="nucleotide sequence ID" value="NC_007760.1"/>
</dbReference>
<dbReference type="Proteomes" id="UP000001935">
    <property type="component" value="Chromosome"/>
</dbReference>
<feature type="transmembrane region" description="Helical" evidence="1">
    <location>
        <begin position="282"/>
        <end position="303"/>
    </location>
</feature>
<organism evidence="2 3">
    <name type="scientific">Anaeromyxobacter dehalogenans (strain 2CP-C)</name>
    <dbReference type="NCBI Taxonomy" id="290397"/>
    <lineage>
        <taxon>Bacteria</taxon>
        <taxon>Pseudomonadati</taxon>
        <taxon>Myxococcota</taxon>
        <taxon>Myxococcia</taxon>
        <taxon>Myxococcales</taxon>
        <taxon>Cystobacterineae</taxon>
        <taxon>Anaeromyxobacteraceae</taxon>
        <taxon>Anaeromyxobacter</taxon>
    </lineage>
</organism>
<dbReference type="GO" id="GO:0043190">
    <property type="term" value="C:ATP-binding cassette (ABC) transporter complex"/>
    <property type="evidence" value="ECO:0007669"/>
    <property type="project" value="InterPro"/>
</dbReference>
<feature type="transmembrane region" description="Helical" evidence="1">
    <location>
        <begin position="363"/>
        <end position="384"/>
    </location>
</feature>
<evidence type="ECO:0000313" key="2">
    <source>
        <dbReference type="EMBL" id="ABC82905.1"/>
    </source>
</evidence>
<dbReference type="GO" id="GO:0005548">
    <property type="term" value="F:phospholipid transporter activity"/>
    <property type="evidence" value="ECO:0007669"/>
    <property type="project" value="TreeGrafter"/>
</dbReference>
<evidence type="ECO:0000313" key="3">
    <source>
        <dbReference type="Proteomes" id="UP000001935"/>
    </source>
</evidence>
<dbReference type="AlphaFoldDB" id="Q2IE93"/>
<sequence>MRPRWLAGRRARAPGQAALELRREGDGALVIALAGIWRLADGLPPAADVARELDRTPAPRAAVDAAGVAAWDSALAVFVHGVAQTCRTRGVPLDLRALPAGLARLLDLVREPAAPASRAAPASHGIARLGVRALRREERLRAAVAFVGETAIAFARLAARRARLRPQDLWLLVQHSGAEALPIVALVSFLVGIILAFVGITQLRFFGAEAFVADIVGIAIVRDMAALITGVTLAGRSGGAFAAQLATMNVTQEIDALRTLGISPVEYLVVPRVLALTAMMPLLTLFADASGILGGAMVGTTMLHQPLAGYLHQTALALVPGDLAGGLVKGATYGLLIALTGAFRGMQAERSAERVGEAATQAVVTGIVAIISACGVYQYVFFLFGW</sequence>
<accession>Q2IE93</accession>
<dbReference type="SUPFAM" id="SSF52091">
    <property type="entry name" value="SpoIIaa-like"/>
    <property type="match status" value="1"/>
</dbReference>
<evidence type="ECO:0008006" key="4">
    <source>
        <dbReference type="Google" id="ProtNLM"/>
    </source>
</evidence>
<dbReference type="HOGENOM" id="CLU_045686_0_2_7"/>
<evidence type="ECO:0000256" key="1">
    <source>
        <dbReference type="SAM" id="Phobius"/>
    </source>
</evidence>
<keyword evidence="1" id="KW-0472">Membrane</keyword>
<feature type="transmembrane region" description="Helical" evidence="1">
    <location>
        <begin position="140"/>
        <end position="159"/>
    </location>
</feature>
<proteinExistence type="predicted"/>
<dbReference type="PANTHER" id="PTHR30188">
    <property type="entry name" value="ABC TRANSPORTER PERMEASE PROTEIN-RELATED"/>
    <property type="match status" value="1"/>
</dbReference>
<protein>
    <recommendedName>
        <fullName evidence="4">ABC transporter permease</fullName>
    </recommendedName>
</protein>
<dbReference type="STRING" id="290397.Adeh_3136"/>
<gene>
    <name evidence="2" type="ordered locus">Adeh_3136</name>
</gene>
<name>Q2IE93_ANADE</name>
<keyword evidence="1" id="KW-1133">Transmembrane helix</keyword>
<dbReference type="InterPro" id="IPR030802">
    <property type="entry name" value="Permease_MalE"/>
</dbReference>
<dbReference type="eggNOG" id="COG0767">
    <property type="taxonomic scope" value="Bacteria"/>
</dbReference>
<dbReference type="Pfam" id="PF02405">
    <property type="entry name" value="MlaE"/>
    <property type="match status" value="1"/>
</dbReference>
<dbReference type="InterPro" id="IPR036513">
    <property type="entry name" value="STAS_dom_sf"/>
</dbReference>
<reference evidence="2 3" key="1">
    <citation type="submission" date="2006-01" db="EMBL/GenBank/DDBJ databases">
        <title>Complete sequence of Anaeromyxobacter dehalogenans 2CP-C.</title>
        <authorList>
            <consortium name="US DOE Joint Genome Institute"/>
            <person name="Copeland A."/>
            <person name="Lucas S."/>
            <person name="Lapidus A."/>
            <person name="Barry K."/>
            <person name="Detter J.C."/>
            <person name="Glavina T."/>
            <person name="Hammon N."/>
            <person name="Israni S."/>
            <person name="Pitluck S."/>
            <person name="Brettin T."/>
            <person name="Bruce D."/>
            <person name="Han C."/>
            <person name="Tapia R."/>
            <person name="Gilna P."/>
            <person name="Kiss H."/>
            <person name="Schmutz J."/>
            <person name="Larimer F."/>
            <person name="Land M."/>
            <person name="Kyrpides N."/>
            <person name="Anderson I."/>
            <person name="Sanford R.A."/>
            <person name="Ritalahti K.M."/>
            <person name="Thomas H.S."/>
            <person name="Kirby J.R."/>
            <person name="Zhulin I.B."/>
            <person name="Loeffler F.E."/>
            <person name="Richardson P."/>
        </authorList>
    </citation>
    <scope>NUCLEOTIDE SEQUENCE [LARGE SCALE GENOMIC DNA]</scope>
    <source>
        <strain evidence="2 3">2CP-C</strain>
    </source>
</reference>
<dbReference type="PANTHER" id="PTHR30188:SF3">
    <property type="entry name" value="ABC TRANSPORTER PERMEASE"/>
    <property type="match status" value="1"/>
</dbReference>
<keyword evidence="1" id="KW-0812">Transmembrane</keyword>
<dbReference type="KEGG" id="ade:Adeh_3136"/>
<feature type="transmembrane region" description="Helical" evidence="1">
    <location>
        <begin position="323"/>
        <end position="343"/>
    </location>
</feature>
<dbReference type="OrthoDB" id="9805022at2"/>